<protein>
    <recommendedName>
        <fullName evidence="3">Reverse transcriptase domain-containing protein</fullName>
    </recommendedName>
</protein>
<dbReference type="InterPro" id="IPR036691">
    <property type="entry name" value="Endo/exonu/phosph_ase_sf"/>
</dbReference>
<dbReference type="OrthoDB" id="416119at2759"/>
<sequence>MQAQQEDLPEQRLHDYPPQRATQHNGTRNSGGGGRPRFVQDAPDDDPRGVDGHPPTSAEVGGSRNAASNGGRRTPRADGESADIEQVPAVAPIAGGPHLPEAETLPPHPTRRRRPKKNSRAAVRIASLNMNGGASHKTDVKWEKINQLIRDRGIGVLALQETHLTEARADDLRARYPRLHIVNTAHPMNDSSRDGVAIILNKYTTNWDDSETQTIIEGKALLLSLACKNSRKLHILCVYAPSGSDALNMGFWEDLDKRWHDDRDLPKLDMLLGDFNMVDSREDRLPSHADAAGVVNALTKFRERHALVDGWRQENMGARDFTYATQHMLQQNSHSRIDRIYVRPAMLDSTREWTIRTSGIPKLDHYVVSVQVAPEGTPTMGNGRQTLPQFILDDKEAFAKIAELAKSRQARIATGLQKEWALLKGDILTLGNTLARTKMANLNKNLNRWRKRRKTTLAAIAQGTLPVAESTRQLDEINAAIQRIEETKTLRMREKVAARHHLEGETNSQYDYQLNRLQRPRDTIDSLQIPHTEPPQYTLNSKEMAGIATRHHDSLQQSGDEDRPEDDGLIEARIDGALSVLKPRVVGNMANKLSEPISKDEIRNALKQVPNRKAPGLDGLPVEIWKKLDLEFCEASKTGGEAFNVVGALTAVVNDIEVNGIEPGTGFADGWMCPIYKKKARTDISNYRPITVLNTDYKIMTKSLTNRLSDVAPDLVDDDQAGFMRGRSIHDQTDLAHVVIHRCEAEKRAGAIVCLDQEKAYDRIRHDFLWRTLKRLGFPDRFINSIRSLYTEAHTRVILNGEIGDPFRITRGVRQGDPLSCLLFNLAIESLAEAIRQSPVKGLDFPGLERPVLAKLFADDTTVYLGETDDFTLLFALLERWCAASGARFNIEKTVVIPLGSKRQRTEMHRMRRYHPDSEPVPPEIHIAGEGEMVRLLGSYYGYGFKQVEVWQPTLEKVKATLGRWGRHRPTLAGRCRAATAIVGSFTQYLTRVQGMPEEIVLALEKIIDDFVFDKNGARVNNAVAIATLKAPLNEGGFKLIDLRSRNEAIALMILQRYHAPADRRPVWVSVAEPLVAAAAVSRFQNVALSLLKSPLTQQWRVFLHSDVMASA</sequence>
<evidence type="ECO:0000256" key="2">
    <source>
        <dbReference type="SAM" id="MobiDB-lite"/>
    </source>
</evidence>
<feature type="region of interest" description="Disordered" evidence="2">
    <location>
        <begin position="1"/>
        <end position="120"/>
    </location>
</feature>
<keyword evidence="1" id="KW-0175">Coiled coil</keyword>
<dbReference type="PROSITE" id="PS50878">
    <property type="entry name" value="RT_POL"/>
    <property type="match status" value="1"/>
</dbReference>
<evidence type="ECO:0000256" key="1">
    <source>
        <dbReference type="SAM" id="Coils"/>
    </source>
</evidence>
<evidence type="ECO:0000259" key="3">
    <source>
        <dbReference type="PROSITE" id="PS50878"/>
    </source>
</evidence>
<dbReference type="InterPro" id="IPR043502">
    <property type="entry name" value="DNA/RNA_pol_sf"/>
</dbReference>
<dbReference type="InterPro" id="IPR005135">
    <property type="entry name" value="Endo/exonuclease/phosphatase"/>
</dbReference>
<accession>A0A8H5BZF9</accession>
<dbReference type="EMBL" id="JAACJK010000114">
    <property type="protein sequence ID" value="KAF5331328.1"/>
    <property type="molecule type" value="Genomic_DNA"/>
</dbReference>
<dbReference type="SUPFAM" id="SSF56672">
    <property type="entry name" value="DNA/RNA polymerases"/>
    <property type="match status" value="1"/>
</dbReference>
<feature type="compositionally biased region" description="Basic residues" evidence="2">
    <location>
        <begin position="109"/>
        <end position="119"/>
    </location>
</feature>
<dbReference type="PANTHER" id="PTHR19446">
    <property type="entry name" value="REVERSE TRANSCRIPTASES"/>
    <property type="match status" value="1"/>
</dbReference>
<name>A0A8H5BZF9_9AGAR</name>
<reference evidence="4 5" key="1">
    <citation type="journal article" date="2020" name="ISME J.">
        <title>Uncovering the hidden diversity of litter-decomposition mechanisms in mushroom-forming fungi.</title>
        <authorList>
            <person name="Floudas D."/>
            <person name="Bentzer J."/>
            <person name="Ahren D."/>
            <person name="Johansson T."/>
            <person name="Persson P."/>
            <person name="Tunlid A."/>
        </authorList>
    </citation>
    <scope>NUCLEOTIDE SEQUENCE [LARGE SCALE GENOMIC DNA]</scope>
    <source>
        <strain evidence="4 5">CBS 175.51</strain>
    </source>
</reference>
<dbReference type="SUPFAM" id="SSF56219">
    <property type="entry name" value="DNase I-like"/>
    <property type="match status" value="1"/>
</dbReference>
<dbReference type="Pfam" id="PF03372">
    <property type="entry name" value="Exo_endo_phos"/>
    <property type="match status" value="1"/>
</dbReference>
<comment type="caution">
    <text evidence="4">The sequence shown here is derived from an EMBL/GenBank/DDBJ whole genome shotgun (WGS) entry which is preliminary data.</text>
</comment>
<evidence type="ECO:0000313" key="4">
    <source>
        <dbReference type="EMBL" id="KAF5331328.1"/>
    </source>
</evidence>
<evidence type="ECO:0000313" key="5">
    <source>
        <dbReference type="Proteomes" id="UP000541558"/>
    </source>
</evidence>
<dbReference type="GO" id="GO:0003824">
    <property type="term" value="F:catalytic activity"/>
    <property type="evidence" value="ECO:0007669"/>
    <property type="project" value="InterPro"/>
</dbReference>
<gene>
    <name evidence="4" type="ORF">D9611_011812</name>
</gene>
<organism evidence="4 5">
    <name type="scientific">Ephemerocybe angulata</name>
    <dbReference type="NCBI Taxonomy" id="980116"/>
    <lineage>
        <taxon>Eukaryota</taxon>
        <taxon>Fungi</taxon>
        <taxon>Dikarya</taxon>
        <taxon>Basidiomycota</taxon>
        <taxon>Agaricomycotina</taxon>
        <taxon>Agaricomycetes</taxon>
        <taxon>Agaricomycetidae</taxon>
        <taxon>Agaricales</taxon>
        <taxon>Agaricineae</taxon>
        <taxon>Psathyrellaceae</taxon>
        <taxon>Ephemerocybe</taxon>
    </lineage>
</organism>
<dbReference type="Proteomes" id="UP000541558">
    <property type="component" value="Unassembled WGS sequence"/>
</dbReference>
<keyword evidence="5" id="KW-1185">Reference proteome</keyword>
<dbReference type="InterPro" id="IPR000477">
    <property type="entry name" value="RT_dom"/>
</dbReference>
<feature type="coiled-coil region" evidence="1">
    <location>
        <begin position="432"/>
        <end position="487"/>
    </location>
</feature>
<proteinExistence type="predicted"/>
<dbReference type="CDD" id="cd01650">
    <property type="entry name" value="RT_nLTR_like"/>
    <property type="match status" value="1"/>
</dbReference>
<dbReference type="AlphaFoldDB" id="A0A8H5BZF9"/>
<feature type="domain" description="Reverse transcriptase" evidence="3">
    <location>
        <begin position="656"/>
        <end position="945"/>
    </location>
</feature>
<dbReference type="Gene3D" id="3.60.10.10">
    <property type="entry name" value="Endonuclease/exonuclease/phosphatase"/>
    <property type="match status" value="1"/>
</dbReference>
<dbReference type="Pfam" id="PF00078">
    <property type="entry name" value="RVT_1"/>
    <property type="match status" value="1"/>
</dbReference>